<dbReference type="EMBL" id="NDXW01000002">
    <property type="protein sequence ID" value="RDH41867.1"/>
    <property type="molecule type" value="Genomic_DNA"/>
</dbReference>
<gene>
    <name evidence="3" type="ORF">B9G39_25945</name>
    <name evidence="2" type="ORF">B9G39_26805</name>
</gene>
<sequence length="111" mass="12738">MRYDVMRSISVSITILIAAIFSNTAVSQDNCGNIIYQYYQDKAKITELLTKGKCHQARRLTVELIENPQQYKVPESCKTRKRTTVEINEAHEKELEQLLKMIDKGVGKKCS</sequence>
<evidence type="ECO:0000313" key="2">
    <source>
        <dbReference type="EMBL" id="RDH41836.1"/>
    </source>
</evidence>
<dbReference type="RefSeq" id="WP_094789536.1">
    <property type="nucleotide sequence ID" value="NZ_NDXW01000002.1"/>
</dbReference>
<evidence type="ECO:0008006" key="5">
    <source>
        <dbReference type="Google" id="ProtNLM"/>
    </source>
</evidence>
<dbReference type="EMBL" id="NDXW01000003">
    <property type="protein sequence ID" value="RDH41836.1"/>
    <property type="molecule type" value="Genomic_DNA"/>
</dbReference>
<name>A0A4P9VH91_9GAMM</name>
<reference evidence="2 4" key="1">
    <citation type="submission" date="2017-04" db="EMBL/GenBank/DDBJ databases">
        <title>Draft genome sequence of Zooshikella ganghwensis VG4 isolated from Red Sea sediments.</title>
        <authorList>
            <person name="Rehman Z."/>
            <person name="Alam I."/>
            <person name="Kamau A."/>
            <person name="Bajic V."/>
            <person name="Leiknes T."/>
        </authorList>
    </citation>
    <scope>NUCLEOTIDE SEQUENCE [LARGE SCALE GENOMIC DNA]</scope>
    <source>
        <strain evidence="2 4">VG4</strain>
    </source>
</reference>
<evidence type="ECO:0000313" key="3">
    <source>
        <dbReference type="EMBL" id="RDH41867.1"/>
    </source>
</evidence>
<protein>
    <recommendedName>
        <fullName evidence="5">Secreted protein</fullName>
    </recommendedName>
</protein>
<dbReference type="Proteomes" id="UP000257039">
    <property type="component" value="Unassembled WGS sequence"/>
</dbReference>
<organism evidence="2 4">
    <name type="scientific">Zooshikella ganghwensis</name>
    <dbReference type="NCBI Taxonomy" id="202772"/>
    <lineage>
        <taxon>Bacteria</taxon>
        <taxon>Pseudomonadati</taxon>
        <taxon>Pseudomonadota</taxon>
        <taxon>Gammaproteobacteria</taxon>
        <taxon>Oceanospirillales</taxon>
        <taxon>Zooshikellaceae</taxon>
        <taxon>Zooshikella</taxon>
    </lineage>
</organism>
<feature type="signal peptide" evidence="1">
    <location>
        <begin position="1"/>
        <end position="27"/>
    </location>
</feature>
<comment type="caution">
    <text evidence="2">The sequence shown here is derived from an EMBL/GenBank/DDBJ whole genome shotgun (WGS) entry which is preliminary data.</text>
</comment>
<evidence type="ECO:0000256" key="1">
    <source>
        <dbReference type="SAM" id="SignalP"/>
    </source>
</evidence>
<keyword evidence="1" id="KW-0732">Signal</keyword>
<dbReference type="AlphaFoldDB" id="A0A4P9VH91"/>
<feature type="chain" id="PRO_5036118850" description="Secreted protein" evidence="1">
    <location>
        <begin position="28"/>
        <end position="111"/>
    </location>
</feature>
<proteinExistence type="predicted"/>
<accession>A0A4P9VH91</accession>
<keyword evidence="4" id="KW-1185">Reference proteome</keyword>
<evidence type="ECO:0000313" key="4">
    <source>
        <dbReference type="Proteomes" id="UP000257039"/>
    </source>
</evidence>